<feature type="transmembrane region" description="Helical" evidence="9">
    <location>
        <begin position="345"/>
        <end position="366"/>
    </location>
</feature>
<dbReference type="PANTHER" id="PTHR41394">
    <property type="entry name" value="MAGNESIUM TRANSPORTER MGTE"/>
    <property type="match status" value="1"/>
</dbReference>
<dbReference type="PATRIC" id="fig|243090.15.peg.4372"/>
<evidence type="ECO:0000256" key="6">
    <source>
        <dbReference type="ARBA" id="ARBA00022989"/>
    </source>
</evidence>
<dbReference type="PROSITE" id="PS51371">
    <property type="entry name" value="CBS"/>
    <property type="match status" value="1"/>
</dbReference>
<dbReference type="EnsemblBacteria" id="CAD76096">
    <property type="protein sequence ID" value="CAD76096"/>
    <property type="gene ID" value="RB9119"/>
</dbReference>
<dbReference type="PANTHER" id="PTHR41394:SF5">
    <property type="entry name" value="SLC41A_MGTE INTEGRAL MEMBRANE DOMAIN-CONTAINING PROTEIN"/>
    <property type="match status" value="1"/>
</dbReference>
<dbReference type="Gene3D" id="1.25.60.10">
    <property type="entry name" value="MgtE N-terminal domain-like"/>
    <property type="match status" value="1"/>
</dbReference>
<dbReference type="eggNOG" id="COG2239">
    <property type="taxonomic scope" value="Bacteria"/>
</dbReference>
<dbReference type="GO" id="GO:0046872">
    <property type="term" value="F:metal ion binding"/>
    <property type="evidence" value="ECO:0007669"/>
    <property type="project" value="UniProtKB-KW"/>
</dbReference>
<dbReference type="Pfam" id="PF01769">
    <property type="entry name" value="MgtE"/>
    <property type="match status" value="1"/>
</dbReference>
<keyword evidence="6 9" id="KW-1133">Transmembrane helix</keyword>
<keyword evidence="5 9" id="KW-0460">Magnesium</keyword>
<reference evidence="12 13" key="1">
    <citation type="journal article" date="2003" name="Proc. Natl. Acad. Sci. U.S.A.">
        <title>Complete genome sequence of the marine planctomycete Pirellula sp. strain 1.</title>
        <authorList>
            <person name="Gloeckner F.O."/>
            <person name="Kube M."/>
            <person name="Bauer M."/>
            <person name="Teeling H."/>
            <person name="Lombardot T."/>
            <person name="Ludwig W."/>
            <person name="Gade D."/>
            <person name="Beck A."/>
            <person name="Borzym K."/>
            <person name="Heitmann K."/>
            <person name="Rabus R."/>
            <person name="Schlesner H."/>
            <person name="Amann R."/>
            <person name="Reinhardt R."/>
        </authorList>
    </citation>
    <scope>NUCLEOTIDE SEQUENCE [LARGE SCALE GENOMIC DNA]</scope>
    <source>
        <strain evidence="13">DSM 10527 / NCIMB 13988 / SH1</strain>
    </source>
</reference>
<dbReference type="SUPFAM" id="SSF158791">
    <property type="entry name" value="MgtE N-terminal domain-like"/>
    <property type="match status" value="1"/>
</dbReference>
<dbReference type="InterPro" id="IPR046342">
    <property type="entry name" value="CBS_dom_sf"/>
</dbReference>
<dbReference type="InterPro" id="IPR006669">
    <property type="entry name" value="MgtE_transporter"/>
</dbReference>
<dbReference type="HOGENOM" id="CLU_037408_1_1_0"/>
<dbReference type="InterPro" id="IPR006667">
    <property type="entry name" value="SLC41_membr_dom"/>
</dbReference>
<comment type="similarity">
    <text evidence="2 9">Belongs to the SLC41A transporter family.</text>
</comment>
<comment type="function">
    <text evidence="9">Acts as a magnesium transporter.</text>
</comment>
<feature type="compositionally biased region" description="Polar residues" evidence="10">
    <location>
        <begin position="48"/>
        <end position="63"/>
    </location>
</feature>
<dbReference type="Gene3D" id="3.10.580.10">
    <property type="entry name" value="CBS-domain"/>
    <property type="match status" value="1"/>
</dbReference>
<keyword evidence="13" id="KW-1185">Reference proteome</keyword>
<feature type="transmembrane region" description="Helical" evidence="9">
    <location>
        <begin position="419"/>
        <end position="440"/>
    </location>
</feature>
<evidence type="ECO:0000256" key="7">
    <source>
        <dbReference type="ARBA" id="ARBA00023136"/>
    </source>
</evidence>
<feature type="transmembrane region" description="Helical" evidence="9">
    <location>
        <begin position="446"/>
        <end position="472"/>
    </location>
</feature>
<dbReference type="InterPro" id="IPR038076">
    <property type="entry name" value="MgtE_N_sf"/>
</dbReference>
<dbReference type="OrthoDB" id="9790355at2"/>
<proteinExistence type="inferred from homology"/>
<dbReference type="SMART" id="SM00116">
    <property type="entry name" value="CBS"/>
    <property type="match status" value="2"/>
</dbReference>
<keyword evidence="7 9" id="KW-0472">Membrane</keyword>
<dbReference type="SUPFAM" id="SSF161093">
    <property type="entry name" value="MgtE membrane domain-like"/>
    <property type="match status" value="1"/>
</dbReference>
<dbReference type="Proteomes" id="UP000001025">
    <property type="component" value="Chromosome"/>
</dbReference>
<keyword evidence="4 9" id="KW-0812">Transmembrane</keyword>
<name>Q7UM21_RHOBA</name>
<comment type="subunit">
    <text evidence="9">Homodimer.</text>
</comment>
<dbReference type="Pfam" id="PF03448">
    <property type="entry name" value="MgtE_N"/>
    <property type="match status" value="1"/>
</dbReference>
<dbReference type="Pfam" id="PF00571">
    <property type="entry name" value="CBS"/>
    <property type="match status" value="2"/>
</dbReference>
<dbReference type="InterPro" id="IPR036739">
    <property type="entry name" value="SLC41_membr_dom_sf"/>
</dbReference>
<accession>Q7UM21</accession>
<gene>
    <name evidence="12" type="primary">ykoK</name>
    <name evidence="12" type="ordered locus">RB9119</name>
</gene>
<dbReference type="InterPro" id="IPR006668">
    <property type="entry name" value="Mg_transptr_MgtE_intracell_dom"/>
</dbReference>
<evidence type="ECO:0000256" key="3">
    <source>
        <dbReference type="ARBA" id="ARBA00022448"/>
    </source>
</evidence>
<protein>
    <recommendedName>
        <fullName evidence="9">Magnesium transporter MgtE</fullName>
    </recommendedName>
</protein>
<organism evidence="12 13">
    <name type="scientific">Rhodopirellula baltica (strain DSM 10527 / NCIMB 13988 / SH1)</name>
    <dbReference type="NCBI Taxonomy" id="243090"/>
    <lineage>
        <taxon>Bacteria</taxon>
        <taxon>Pseudomonadati</taxon>
        <taxon>Planctomycetota</taxon>
        <taxon>Planctomycetia</taxon>
        <taxon>Pirellulales</taxon>
        <taxon>Pirellulaceae</taxon>
        <taxon>Rhodopirellula</taxon>
    </lineage>
</organism>
<evidence type="ECO:0000313" key="12">
    <source>
        <dbReference type="EMBL" id="CAD76096.1"/>
    </source>
</evidence>
<dbReference type="GO" id="GO:0015095">
    <property type="term" value="F:magnesium ion transmembrane transporter activity"/>
    <property type="evidence" value="ECO:0007669"/>
    <property type="project" value="UniProtKB-UniRule"/>
</dbReference>
<dbReference type="KEGG" id="rba:RB9119"/>
<feature type="region of interest" description="Disordered" evidence="10">
    <location>
        <begin position="1"/>
        <end position="63"/>
    </location>
</feature>
<dbReference type="STRING" id="243090.RB9119"/>
<dbReference type="EMBL" id="BX294149">
    <property type="protein sequence ID" value="CAD76096.1"/>
    <property type="molecule type" value="Genomic_DNA"/>
</dbReference>
<evidence type="ECO:0000256" key="10">
    <source>
        <dbReference type="SAM" id="MobiDB-lite"/>
    </source>
</evidence>
<evidence type="ECO:0000313" key="13">
    <source>
        <dbReference type="Proteomes" id="UP000001025"/>
    </source>
</evidence>
<keyword evidence="9" id="KW-1003">Cell membrane</keyword>
<keyword evidence="3 9" id="KW-0813">Transport</keyword>
<dbReference type="InterPro" id="IPR000644">
    <property type="entry name" value="CBS_dom"/>
</dbReference>
<dbReference type="Gene3D" id="1.10.357.20">
    <property type="entry name" value="SLC41 divalent cation transporters, integral membrane domain"/>
    <property type="match status" value="1"/>
</dbReference>
<keyword evidence="9" id="KW-0479">Metal-binding</keyword>
<dbReference type="SMART" id="SM00924">
    <property type="entry name" value="MgtE_N"/>
    <property type="match status" value="1"/>
</dbReference>
<dbReference type="SUPFAM" id="SSF54631">
    <property type="entry name" value="CBS-domain pair"/>
    <property type="match status" value="1"/>
</dbReference>
<dbReference type="NCBIfam" id="TIGR00400">
    <property type="entry name" value="mgtE"/>
    <property type="match status" value="1"/>
</dbReference>
<evidence type="ECO:0000259" key="11">
    <source>
        <dbReference type="PROSITE" id="PS51371"/>
    </source>
</evidence>
<evidence type="ECO:0000256" key="1">
    <source>
        <dbReference type="ARBA" id="ARBA00004141"/>
    </source>
</evidence>
<dbReference type="AlphaFoldDB" id="Q7UM21"/>
<sequence length="511" mass="55549">MDKRSIRTVVEQQVTKRGLGRNSRGISNPTIYTFKRPPAPVNAPASPEQPTTSDLDESAQQSDWRPWERLGELAEAGDAVGVENFLSRLGPNDQALALNRLDEEHYCAVLTLLPAEEAAEILRHLSETQAAELVDSLDASDAAAIVQEMTSDEQADLLGDLDDDQAESILQALPPEDAASVRELAAYSDDQAGGLLVREILRFNQKSLVHEVITTLSENAEEFRDYDVQYAYLTDDDEKLVGVLPMRNLLFAKRTDPVADIMILDPLSITASMPLEELRDIFDAHHFLGVPVVDDNHKLLGVVHRNAVDYESTRAAENDFLKSQGIIGGEELRTMPLWQRAKRRLSWLSINILLNIGAAGVIAVYQDTLSKVIALAVFLPIISDMSGCSGNQAVAVSMRELSLGLVRPTEMVRVWLKEISVGLINGSVLGLLVAIVAVVWDGNPYLGLVVGVALCANTLIAVSIGGTVPLLLKRLGFDPAVASGPLLTTVTDMCGFFLVLGLATAMLERLI</sequence>
<evidence type="ECO:0000256" key="8">
    <source>
        <dbReference type="PROSITE-ProRule" id="PRU00703"/>
    </source>
</evidence>
<feature type="transmembrane region" description="Helical" evidence="9">
    <location>
        <begin position="484"/>
        <end position="507"/>
    </location>
</feature>
<dbReference type="InParanoid" id="Q7UM21"/>
<comment type="subcellular location">
    <subcellularLocation>
        <location evidence="9">Cell membrane</location>
        <topology evidence="9">Multi-pass membrane protein</topology>
    </subcellularLocation>
    <subcellularLocation>
        <location evidence="1">Membrane</location>
        <topology evidence="1">Multi-pass membrane protein</topology>
    </subcellularLocation>
</comment>
<dbReference type="GO" id="GO:0005886">
    <property type="term" value="C:plasma membrane"/>
    <property type="evidence" value="ECO:0007669"/>
    <property type="project" value="UniProtKB-SubCell"/>
</dbReference>
<evidence type="ECO:0000256" key="5">
    <source>
        <dbReference type="ARBA" id="ARBA00022842"/>
    </source>
</evidence>
<evidence type="ECO:0000256" key="9">
    <source>
        <dbReference type="RuleBase" id="RU362011"/>
    </source>
</evidence>
<evidence type="ECO:0000256" key="4">
    <source>
        <dbReference type="ARBA" id="ARBA00022692"/>
    </source>
</evidence>
<evidence type="ECO:0000256" key="2">
    <source>
        <dbReference type="ARBA" id="ARBA00009749"/>
    </source>
</evidence>
<comment type="caution">
    <text evidence="9">Lacks conserved residue(s) required for the propagation of feature annotation.</text>
</comment>
<keyword evidence="8" id="KW-0129">CBS domain</keyword>
<feature type="domain" description="CBS" evidence="11">
    <location>
        <begin position="262"/>
        <end position="320"/>
    </location>
</feature>